<proteinExistence type="predicted"/>
<accession>A0ABR1MSL1</accession>
<evidence type="ECO:0000313" key="1">
    <source>
        <dbReference type="EMBL" id="KAK7605925.1"/>
    </source>
</evidence>
<gene>
    <name evidence="1" type="ORF">JOL62DRAFT_391862</name>
</gene>
<reference evidence="1 2" key="1">
    <citation type="submission" date="2024-04" db="EMBL/GenBank/DDBJ databases">
        <title>Phyllosticta paracitricarpa is synonymous to the EU quarantine fungus P. citricarpa based on phylogenomic analyses.</title>
        <authorList>
            <consortium name="Lawrence Berkeley National Laboratory"/>
            <person name="Van ingen-buijs V.A."/>
            <person name="Van westerhoven A.C."/>
            <person name="Haridas S."/>
            <person name="Skiadas P."/>
            <person name="Martin F."/>
            <person name="Groenewald J.Z."/>
            <person name="Crous P.W."/>
            <person name="Seidl M.F."/>
        </authorList>
    </citation>
    <scope>NUCLEOTIDE SEQUENCE [LARGE SCALE GENOMIC DNA]</scope>
    <source>
        <strain evidence="1 2">CBS 141358</strain>
    </source>
</reference>
<sequence length="258" mass="28848">MRERKGRGAAERHHVLVGGNLVWLPLENVTPKRPGAILLHARMSRCKIAWESRLEPAVVIPPIDGFCLDADRDHDLLTTFVLALQNFAVGSACALHFRAHWVGAAKRKCRRCRRCFRLSRNLSALLLRHVSVHHSIVKGNPDTSSSSFYQIHALLVLQSNRRRNLCSAGRGQGCRSEHHDNRPAIRCGASPKQIDEKIATLCWGLYAVYKKKHETKVAAPKESYEAKDLLVAGPENYDAKSGFDSSPSLVLPNQMAHR</sequence>
<protein>
    <recommendedName>
        <fullName evidence="3">C2H2-type domain-containing protein</fullName>
    </recommendedName>
</protein>
<evidence type="ECO:0008006" key="3">
    <source>
        <dbReference type="Google" id="ProtNLM"/>
    </source>
</evidence>
<keyword evidence="2" id="KW-1185">Reference proteome</keyword>
<comment type="caution">
    <text evidence="1">The sequence shown here is derived from an EMBL/GenBank/DDBJ whole genome shotgun (WGS) entry which is preliminary data.</text>
</comment>
<name>A0ABR1MSL1_9PEZI</name>
<dbReference type="Proteomes" id="UP001367316">
    <property type="component" value="Unassembled WGS sequence"/>
</dbReference>
<organism evidence="1 2">
    <name type="scientific">Phyllosticta paracitricarpa</name>
    <dbReference type="NCBI Taxonomy" id="2016321"/>
    <lineage>
        <taxon>Eukaryota</taxon>
        <taxon>Fungi</taxon>
        <taxon>Dikarya</taxon>
        <taxon>Ascomycota</taxon>
        <taxon>Pezizomycotina</taxon>
        <taxon>Dothideomycetes</taxon>
        <taxon>Dothideomycetes incertae sedis</taxon>
        <taxon>Botryosphaeriales</taxon>
        <taxon>Phyllostictaceae</taxon>
        <taxon>Phyllosticta</taxon>
    </lineage>
</organism>
<evidence type="ECO:0000313" key="2">
    <source>
        <dbReference type="Proteomes" id="UP001367316"/>
    </source>
</evidence>
<dbReference type="EMBL" id="JBBPBF010000060">
    <property type="protein sequence ID" value="KAK7605925.1"/>
    <property type="molecule type" value="Genomic_DNA"/>
</dbReference>